<feature type="compositionally biased region" description="Basic residues" evidence="8">
    <location>
        <begin position="1104"/>
        <end position="1113"/>
    </location>
</feature>
<feature type="compositionally biased region" description="Acidic residues" evidence="8">
    <location>
        <begin position="1192"/>
        <end position="1202"/>
    </location>
</feature>
<evidence type="ECO:0000256" key="6">
    <source>
        <dbReference type="ARBA" id="ARBA00023204"/>
    </source>
</evidence>
<feature type="compositionally biased region" description="Polar residues" evidence="8">
    <location>
        <begin position="857"/>
        <end position="871"/>
    </location>
</feature>
<feature type="compositionally biased region" description="Basic and acidic residues" evidence="8">
    <location>
        <begin position="1115"/>
        <end position="1140"/>
    </location>
</feature>
<evidence type="ECO:0000256" key="2">
    <source>
        <dbReference type="ARBA" id="ARBA00009525"/>
    </source>
</evidence>
<feature type="region of interest" description="Disordered" evidence="8">
    <location>
        <begin position="735"/>
        <end position="1289"/>
    </location>
</feature>
<dbReference type="Gene3D" id="3.30.70.2460">
    <property type="entry name" value="Rad4, beta-hairpin domain BHD3"/>
    <property type="match status" value="2"/>
</dbReference>
<dbReference type="GO" id="GO:0071942">
    <property type="term" value="C:XPC complex"/>
    <property type="evidence" value="ECO:0007669"/>
    <property type="project" value="TreeGrafter"/>
</dbReference>
<feature type="domain" description="Rad4 beta-hairpin" evidence="9">
    <location>
        <begin position="499"/>
        <end position="551"/>
    </location>
</feature>
<dbReference type="GO" id="GO:0006298">
    <property type="term" value="P:mismatch repair"/>
    <property type="evidence" value="ECO:0007669"/>
    <property type="project" value="TreeGrafter"/>
</dbReference>
<feature type="compositionally biased region" description="Basic and acidic residues" evidence="8">
    <location>
        <begin position="139"/>
        <end position="161"/>
    </location>
</feature>
<feature type="compositionally biased region" description="Basic and acidic residues" evidence="8">
    <location>
        <begin position="906"/>
        <end position="920"/>
    </location>
</feature>
<dbReference type="InterPro" id="IPR018326">
    <property type="entry name" value="Rad4_beta-hairpin_dom1"/>
</dbReference>
<dbReference type="PANTHER" id="PTHR12135">
    <property type="entry name" value="DNA REPAIR PROTEIN XP-C / RAD4"/>
    <property type="match status" value="1"/>
</dbReference>
<keyword evidence="12" id="KW-1185">Reference proteome</keyword>
<dbReference type="InterPro" id="IPR018328">
    <property type="entry name" value="Rad4_beta-hairpin_dom3"/>
</dbReference>
<feature type="compositionally biased region" description="Basic and acidic residues" evidence="8">
    <location>
        <begin position="1049"/>
        <end position="1062"/>
    </location>
</feature>
<reference evidence="13" key="1">
    <citation type="submission" date="2025-08" db="UniProtKB">
        <authorList>
            <consortium name="RefSeq"/>
        </authorList>
    </citation>
    <scope>IDENTIFICATION</scope>
</reference>
<dbReference type="SUPFAM" id="SSF54001">
    <property type="entry name" value="Cysteine proteinases"/>
    <property type="match status" value="2"/>
</dbReference>
<feature type="compositionally biased region" description="Low complexity" evidence="8">
    <location>
        <begin position="1035"/>
        <end position="1046"/>
    </location>
</feature>
<feature type="compositionally biased region" description="Basic residues" evidence="8">
    <location>
        <begin position="788"/>
        <end position="799"/>
    </location>
</feature>
<dbReference type="GO" id="GO:0000111">
    <property type="term" value="C:nucleotide-excision repair factor 2 complex"/>
    <property type="evidence" value="ECO:0007669"/>
    <property type="project" value="TreeGrafter"/>
</dbReference>
<feature type="domain" description="Rad4 beta-hairpin" evidence="10">
    <location>
        <begin position="553"/>
        <end position="609"/>
    </location>
</feature>
<protein>
    <submittedName>
        <fullName evidence="13">Uncharacterized protein LOC100902990</fullName>
    </submittedName>
</protein>
<dbReference type="Gene3D" id="3.90.260.10">
    <property type="entry name" value="Transglutaminase-like"/>
    <property type="match status" value="2"/>
</dbReference>
<dbReference type="Pfam" id="PF10404">
    <property type="entry name" value="BHD_2"/>
    <property type="match status" value="1"/>
</dbReference>
<evidence type="ECO:0000259" key="11">
    <source>
        <dbReference type="SMART" id="SM01032"/>
    </source>
</evidence>
<evidence type="ECO:0000259" key="9">
    <source>
        <dbReference type="SMART" id="SM01030"/>
    </source>
</evidence>
<organism evidence="12 13">
    <name type="scientific">Galendromus occidentalis</name>
    <name type="common">western predatory mite</name>
    <dbReference type="NCBI Taxonomy" id="34638"/>
    <lineage>
        <taxon>Eukaryota</taxon>
        <taxon>Metazoa</taxon>
        <taxon>Ecdysozoa</taxon>
        <taxon>Arthropoda</taxon>
        <taxon>Chelicerata</taxon>
        <taxon>Arachnida</taxon>
        <taxon>Acari</taxon>
        <taxon>Parasitiformes</taxon>
        <taxon>Mesostigmata</taxon>
        <taxon>Gamasina</taxon>
        <taxon>Phytoseioidea</taxon>
        <taxon>Phytoseiidae</taxon>
        <taxon>Typhlodrominae</taxon>
        <taxon>Galendromus</taxon>
    </lineage>
</organism>
<keyword evidence="5" id="KW-0238">DNA-binding</keyword>
<dbReference type="KEGG" id="goe:100902990"/>
<evidence type="ECO:0000256" key="7">
    <source>
        <dbReference type="ARBA" id="ARBA00023242"/>
    </source>
</evidence>
<evidence type="ECO:0000256" key="4">
    <source>
        <dbReference type="ARBA" id="ARBA00022763"/>
    </source>
</evidence>
<feature type="domain" description="Rad4 beta-hairpin" evidence="10">
    <location>
        <begin position="1644"/>
        <end position="1700"/>
    </location>
</feature>
<dbReference type="InterPro" id="IPR036985">
    <property type="entry name" value="Transglutaminase-like_sf"/>
</dbReference>
<comment type="similarity">
    <text evidence="2">Belongs to the XPC family.</text>
</comment>
<dbReference type="Gene3D" id="2.20.20.110">
    <property type="entry name" value="Rad4, beta-hairpin domain BHD1"/>
    <property type="match status" value="2"/>
</dbReference>
<dbReference type="FunFam" id="2.20.20.110:FF:000001">
    <property type="entry name" value="DNA repair protein complementing XP-C cells"/>
    <property type="match status" value="1"/>
</dbReference>
<dbReference type="SMART" id="SM01032">
    <property type="entry name" value="BHD_3"/>
    <property type="match status" value="2"/>
</dbReference>
<evidence type="ECO:0000256" key="5">
    <source>
        <dbReference type="ARBA" id="ARBA00023125"/>
    </source>
</evidence>
<dbReference type="InterPro" id="IPR004583">
    <property type="entry name" value="DNA_repair_Rad4"/>
</dbReference>
<dbReference type="PANTHER" id="PTHR12135:SF0">
    <property type="entry name" value="DNA REPAIR PROTEIN COMPLEMENTING XP-C CELLS"/>
    <property type="match status" value="1"/>
</dbReference>
<evidence type="ECO:0000313" key="12">
    <source>
        <dbReference type="Proteomes" id="UP000694867"/>
    </source>
</evidence>
<feature type="domain" description="Rad4 beta-hairpin" evidence="11">
    <location>
        <begin position="1707"/>
        <end position="1781"/>
    </location>
</feature>
<feature type="domain" description="Rad4 beta-hairpin" evidence="9">
    <location>
        <begin position="1590"/>
        <end position="1642"/>
    </location>
</feature>
<dbReference type="Pfam" id="PF10403">
    <property type="entry name" value="BHD_1"/>
    <property type="match status" value="2"/>
</dbReference>
<comment type="subcellular location">
    <subcellularLocation>
        <location evidence="1">Nucleus</location>
    </subcellularLocation>
</comment>
<dbReference type="GO" id="GO:0003697">
    <property type="term" value="F:single-stranded DNA binding"/>
    <property type="evidence" value="ECO:0007669"/>
    <property type="project" value="TreeGrafter"/>
</dbReference>
<name>A0AAJ6VY16_9ACAR</name>
<accession>A0AAJ6VY16</accession>
<dbReference type="Proteomes" id="UP000694867">
    <property type="component" value="Unplaced"/>
</dbReference>
<dbReference type="InterPro" id="IPR042488">
    <property type="entry name" value="Rad4_BHD3_sf"/>
</dbReference>
<gene>
    <name evidence="13" type="primary">LOC100902990</name>
</gene>
<evidence type="ECO:0000259" key="10">
    <source>
        <dbReference type="SMART" id="SM01031"/>
    </source>
</evidence>
<evidence type="ECO:0000256" key="8">
    <source>
        <dbReference type="SAM" id="MobiDB-lite"/>
    </source>
</evidence>
<dbReference type="GO" id="GO:0006289">
    <property type="term" value="P:nucleotide-excision repair"/>
    <property type="evidence" value="ECO:0007669"/>
    <property type="project" value="InterPro"/>
</dbReference>
<feature type="compositionally biased region" description="Basic residues" evidence="8">
    <location>
        <begin position="1256"/>
        <end position="1266"/>
    </location>
</feature>
<dbReference type="GO" id="GO:0005737">
    <property type="term" value="C:cytoplasm"/>
    <property type="evidence" value="ECO:0007669"/>
    <property type="project" value="TreeGrafter"/>
</dbReference>
<proteinExistence type="inferred from homology"/>
<feature type="compositionally biased region" description="Basic and acidic residues" evidence="8">
    <location>
        <begin position="1018"/>
        <end position="1033"/>
    </location>
</feature>
<dbReference type="Pfam" id="PF10405">
    <property type="entry name" value="BHD_3"/>
    <property type="match status" value="2"/>
</dbReference>
<dbReference type="FunFam" id="3.30.70.2460:FF:000001">
    <property type="entry name" value="DNA repair protein Rad4 family"/>
    <property type="match status" value="1"/>
</dbReference>
<feature type="compositionally biased region" description="Acidic residues" evidence="8">
    <location>
        <begin position="40"/>
        <end position="54"/>
    </location>
</feature>
<dbReference type="InterPro" id="IPR018327">
    <property type="entry name" value="BHD_2"/>
</dbReference>
<feature type="compositionally biased region" description="Basic and acidic residues" evidence="8">
    <location>
        <begin position="115"/>
        <end position="131"/>
    </location>
</feature>
<keyword evidence="7" id="KW-0539">Nucleus</keyword>
<feature type="domain" description="Rad4 beta-hairpin" evidence="11">
    <location>
        <begin position="616"/>
        <end position="690"/>
    </location>
</feature>
<keyword evidence="6" id="KW-0234">DNA repair</keyword>
<evidence type="ECO:0000256" key="1">
    <source>
        <dbReference type="ARBA" id="ARBA00004123"/>
    </source>
</evidence>
<feature type="compositionally biased region" description="Basic and acidic residues" evidence="8">
    <location>
        <begin position="1171"/>
        <end position="1191"/>
    </location>
</feature>
<dbReference type="InterPro" id="IPR038765">
    <property type="entry name" value="Papain-like_cys_pep_sf"/>
</dbReference>
<feature type="compositionally biased region" description="Acidic residues" evidence="8">
    <location>
        <begin position="1141"/>
        <end position="1151"/>
    </location>
</feature>
<dbReference type="GeneID" id="100902990"/>
<feature type="compositionally biased region" description="Basic and acidic residues" evidence="8">
    <location>
        <begin position="55"/>
        <end position="74"/>
    </location>
</feature>
<feature type="compositionally biased region" description="Basic and acidic residues" evidence="8">
    <location>
        <begin position="1216"/>
        <end position="1255"/>
    </location>
</feature>
<keyword evidence="4" id="KW-0227">DNA damage</keyword>
<dbReference type="GO" id="GO:0003684">
    <property type="term" value="F:damaged DNA binding"/>
    <property type="evidence" value="ECO:0007669"/>
    <property type="project" value="InterPro"/>
</dbReference>
<dbReference type="RefSeq" id="XP_003743726.2">
    <property type="nucleotide sequence ID" value="XM_003743678.3"/>
</dbReference>
<dbReference type="CTD" id="7508"/>
<evidence type="ECO:0000313" key="13">
    <source>
        <dbReference type="RefSeq" id="XP_003743726.2"/>
    </source>
</evidence>
<dbReference type="SMART" id="SM01031">
    <property type="entry name" value="BHD_2"/>
    <property type="match status" value="2"/>
</dbReference>
<keyword evidence="3" id="KW-0597">Phosphoprotein</keyword>
<dbReference type="SMART" id="SM01030">
    <property type="entry name" value="BHD_1"/>
    <property type="match status" value="2"/>
</dbReference>
<feature type="compositionally biased region" description="Acidic residues" evidence="8">
    <location>
        <begin position="952"/>
        <end position="985"/>
    </location>
</feature>
<evidence type="ECO:0000256" key="3">
    <source>
        <dbReference type="ARBA" id="ARBA00022553"/>
    </source>
</evidence>
<sequence length="1828" mass="208931">MKPKKLPVPKEGTAQEKAVAGFSLFEMSLLRLAKRMDEGKDGEEDVDGEAEENAEGERKEGDEEATEVKPEAAKTDLILSMLKEHEPAEEMSDGSSEDEKDAPAKSEKKTHHGKASSETKAEQPETKVERRSGRRKKPEVKPEKVEVKTEKTEPKVEEPVKKSAARKGKAKIEETLKIEKVEESSDSEEENWEVVENAAVRDPNYKRPDNVTVVLQAEDFVSDGKKGLTMEQRMVRLINRRRRSAALYSHRVHLLSLMAYHRWLNSIVENDFVRAFAISRLPATLAMPGKTRSEANIIPRLLAFYKAKFSIKPSSEGFAPRKLKSKLLKLFAHQKTDCNITYLFGLVTLFRINGLRSRICLSYRLMPHRAPQLRIKDGELYEVGSKTRALSTETGIEDYFVEVYVPSKKRWRPIDIESHEVFESFQDLSPHLEEPISHLIGADGDGHMVDLSPKYNADWLNKKNTLRVDPKFFEEALARYAPNEEDQIDEQEEVAKKHDQEKFPTTFSEYRKHPKYALKRHMLKHETFYPPDPPILGEFRGEAIYPREAVKPLRSRDQWYRNARTVKDGEVPYGEMKAKPKFDRKKNKWVTGLMMDVFGEWQTGPFKPPVAVDGKIPRNNYGNVDLFHPDMLPIGTVYLELPGLNKVAADLELDCAPCVVGFQGIGRAFHALYRGYCVCAEDKETLEKAWQERQHEDRHTRRERIRTRAIKNWKMMIKKVIWDMRLKKKYKDNLDQEKKVKDSEDIENGRPLAIGAEKNRTEPARSVKMKCTSDSGVDLCPDEEPRKTPAKRAPLKRKQQQPQQAQDSEETETKKRRVSRKPTVSQPDQPAVTEKNEQRAPRRSGKASAMKSDGESLPQNRSRSEKPSWTNALKKVASGTDVVDSQKRGGKKTGAATEAGSQIKSPKRESGKERTSKKNEEIEENASLSARPKRASRAPLTIVKTVIPKGDSDEESDEESEEDLSDNDDEDFLPPEAERESDDGGITEAAPSHPPSTGGSSKGPRRGVKSGKPSKQIGESRRVKDEIPIKAPRESSSMSKTSIPSSKEFAFRSRRGEPREALSIKSKLKAKRSLSSSDESDVAPKTTKPTKKMKSNNSSLPRKTFMKPRKAPKPKSNEKKDPIVSSRYEMRLLELAKQMDDNDDSEEESQDDSPTAVPIKEEDEPVGASDQHPENEGDKKLLIMSMLKEHEEVDEMSDDSSDDDVKAEISSSVKVEPGENFDKDLTSSIKSEKRAKNAKAEKSKVDKPKRAEAKIKKEKVKKKSTKKKEVKEESGEENSSGSEEEDWEVVGERDPNYQRPENVTVVLQNEDFLPETKRLSMEQRMIRLINRKRKTTYLLAHRVHLLALLGHQRILNSILNDEFVRAYGLSRVPPTIAIPGKRQKDSQVVKQILLFYKSSFELKESDKVFNPKMLKANLTKFLMKKITSCNIVYLFGLLVLLRASEIRTRLCLSYHLLPHKAPLLRIKDGGIVELGSKSKTSDTDYGIADYFIEVYLSDKKRWRPIDIDDFSVMEDPHELTPHLEQPVASLIGIDNQGCMLDLSPKYNADWLNKIKSLRSDAKFFDEVLARYAPKEAEQVEEQQEVADLHEQHGIPKIISQFKNHPKYALTRHLLKFEAFYPREPPVLGYVRNEPVYPRECVHTLRSKDTWHRSARQVKEGEEPYSVVKARPKWNKQTESFMRDLPLEVYGEWQTEPFKPPVAENGVVPRNKFGNVELFHPDMLPIGTVHLKLPGLPRIAAELEVDCVPAVIGFDGVGRGCHPVLEGFVVCVENQELLEEAWNERQREDRHKRRERIQKRAQKNWRKLIKKVIWDIRMKKKYKNKLDQE</sequence>
<feature type="compositionally biased region" description="Acidic residues" evidence="8">
    <location>
        <begin position="89"/>
        <end position="100"/>
    </location>
</feature>
<feature type="region of interest" description="Disordered" evidence="8">
    <location>
        <begin position="36"/>
        <end position="161"/>
    </location>
</feature>